<keyword evidence="2" id="KW-1185">Reference proteome</keyword>
<keyword evidence="1" id="KW-0413">Isomerase</keyword>
<proteinExistence type="predicted"/>
<evidence type="ECO:0000313" key="2">
    <source>
        <dbReference type="Proteomes" id="UP000243723"/>
    </source>
</evidence>
<dbReference type="InterPro" id="IPR036047">
    <property type="entry name" value="F-box-like_dom_sf"/>
</dbReference>
<dbReference type="GO" id="GO:0016853">
    <property type="term" value="F:isomerase activity"/>
    <property type="evidence" value="ECO:0007669"/>
    <property type="project" value="UniProtKB-KW"/>
</dbReference>
<name>A0A2P7YVV5_9PEZI</name>
<protein>
    <submittedName>
        <fullName evidence="1">Protein disulfide-isomerase tigA</fullName>
    </submittedName>
</protein>
<dbReference type="SUPFAM" id="SSF81383">
    <property type="entry name" value="F-box domain"/>
    <property type="match status" value="1"/>
</dbReference>
<dbReference type="AlphaFoldDB" id="A0A2P7YVV5"/>
<comment type="caution">
    <text evidence="1">The sequence shown here is derived from an EMBL/GenBank/DDBJ whole genome shotgun (WGS) entry which is preliminary data.</text>
</comment>
<dbReference type="OrthoDB" id="3800738at2759"/>
<gene>
    <name evidence="1" type="ORF">B9Z65_8027</name>
</gene>
<sequence>MADAGFVTKLVPGGGSTAADELTENPYLSEMIFTLLSMKDIPMARKACVAWYELSNSSPKLQRKLFMKAEPQRDILVKAHTHWCAPGEDRYCIPSLVQLPENLEDTEQLPAHVAHPLLTYADQDWLFDSVNLYNTPRAGPELGRLLRQETSSLQAMFVTQPPVDHVIVHFNIRNYQAQRHALPVSRPDGVKWSDIAQAIRRVERKDWDNGLGCIMHRLVFNHVKKVYVYHETSMSEEKRMCNTCGRSLQVPHANHA</sequence>
<accession>A0A2P7YVV5</accession>
<evidence type="ECO:0000313" key="1">
    <source>
        <dbReference type="EMBL" id="PSK40087.1"/>
    </source>
</evidence>
<dbReference type="Proteomes" id="UP000243723">
    <property type="component" value="Unassembled WGS sequence"/>
</dbReference>
<reference evidence="1 2" key="1">
    <citation type="submission" date="2017-05" db="EMBL/GenBank/DDBJ databases">
        <title>Draft genome sequence of Elsinoe australis.</title>
        <authorList>
            <person name="Cheng Q."/>
        </authorList>
    </citation>
    <scope>NUCLEOTIDE SEQUENCE [LARGE SCALE GENOMIC DNA]</scope>
    <source>
        <strain evidence="1 2">NL1</strain>
    </source>
</reference>
<dbReference type="EMBL" id="NHZQ01000363">
    <property type="protein sequence ID" value="PSK40087.1"/>
    <property type="molecule type" value="Genomic_DNA"/>
</dbReference>
<organism evidence="1 2">
    <name type="scientific">Elsinoe australis</name>
    <dbReference type="NCBI Taxonomy" id="40998"/>
    <lineage>
        <taxon>Eukaryota</taxon>
        <taxon>Fungi</taxon>
        <taxon>Dikarya</taxon>
        <taxon>Ascomycota</taxon>
        <taxon>Pezizomycotina</taxon>
        <taxon>Dothideomycetes</taxon>
        <taxon>Dothideomycetidae</taxon>
        <taxon>Myriangiales</taxon>
        <taxon>Elsinoaceae</taxon>
        <taxon>Elsinoe</taxon>
    </lineage>
</organism>